<proteinExistence type="predicted"/>
<dbReference type="Pfam" id="PF08940">
    <property type="entry name" value="DUF1918"/>
    <property type="match status" value="1"/>
</dbReference>
<gene>
    <name evidence="2" type="ORF">GCM10023168_06020</name>
</gene>
<dbReference type="Gene3D" id="2.30.30.440">
    <property type="entry name" value="Domain of unknown function DUF1918"/>
    <property type="match status" value="1"/>
</dbReference>
<dbReference type="InterPro" id="IPR015057">
    <property type="entry name" value="Rv2632c-like"/>
</dbReference>
<accession>A0ABP8K286</accession>
<evidence type="ECO:0000313" key="3">
    <source>
        <dbReference type="Proteomes" id="UP001500945"/>
    </source>
</evidence>
<comment type="caution">
    <text evidence="2">The sequence shown here is derived from an EMBL/GenBank/DDBJ whole genome shotgun (WGS) entry which is preliminary data.</text>
</comment>
<sequence>MRAKPGDRIILAGELVDQPTRAGEVLEARGAEGGPPYVVRWEDGHTSTMFPGPGAVLKVTESSGAAEHTEVVARPELGTLREWSVRVTIFEKGDDTTATVALLADSPEALTAKGTSHRSSADPDAAHIGDEVAVARALRRLADHLLASAEHDIEEATGEVDVVVRAR</sequence>
<dbReference type="Proteomes" id="UP001500945">
    <property type="component" value="Unassembled WGS sequence"/>
</dbReference>
<evidence type="ECO:0000313" key="2">
    <source>
        <dbReference type="EMBL" id="GAA4399143.1"/>
    </source>
</evidence>
<dbReference type="EMBL" id="BAABGM010000003">
    <property type="protein sequence ID" value="GAA4399143.1"/>
    <property type="molecule type" value="Genomic_DNA"/>
</dbReference>
<dbReference type="RefSeq" id="WP_345202112.1">
    <property type="nucleotide sequence ID" value="NZ_BAABGM010000003.1"/>
</dbReference>
<keyword evidence="3" id="KW-1185">Reference proteome</keyword>
<evidence type="ECO:0000259" key="1">
    <source>
        <dbReference type="Pfam" id="PF08940"/>
    </source>
</evidence>
<dbReference type="InterPro" id="IPR015035">
    <property type="entry name" value="DUF1918"/>
</dbReference>
<dbReference type="SUPFAM" id="SSF143212">
    <property type="entry name" value="Rv2632c-like"/>
    <property type="match status" value="1"/>
</dbReference>
<name>A0ABP8K286_9MICO</name>
<protein>
    <recommendedName>
        <fullName evidence="1">DUF1918 domain-containing protein</fullName>
    </recommendedName>
</protein>
<dbReference type="InterPro" id="IPR038070">
    <property type="entry name" value="Rv2632c-like_sf"/>
</dbReference>
<dbReference type="Pfam" id="PF08962">
    <property type="entry name" value="Rv2632c-like"/>
    <property type="match status" value="1"/>
</dbReference>
<dbReference type="SUPFAM" id="SSF50118">
    <property type="entry name" value="Cell growth inhibitor/plasmid maintenance toxic component"/>
    <property type="match status" value="1"/>
</dbReference>
<dbReference type="Gene3D" id="3.30.160.240">
    <property type="entry name" value="Rv1738"/>
    <property type="match status" value="1"/>
</dbReference>
<feature type="domain" description="DUF1918" evidence="1">
    <location>
        <begin position="1"/>
        <end position="56"/>
    </location>
</feature>
<organism evidence="2 3">
    <name type="scientific">Fodinibacter luteus</name>
    <dbReference type="NCBI Taxonomy" id="552064"/>
    <lineage>
        <taxon>Bacteria</taxon>
        <taxon>Bacillati</taxon>
        <taxon>Actinomycetota</taxon>
        <taxon>Actinomycetes</taxon>
        <taxon>Micrococcales</taxon>
        <taxon>Intrasporangiaceae</taxon>
        <taxon>Fodinibacter (ex Wang et al. 2009)</taxon>
    </lineage>
</organism>
<reference evidence="3" key="1">
    <citation type="journal article" date="2019" name="Int. J. Syst. Evol. Microbiol.">
        <title>The Global Catalogue of Microorganisms (GCM) 10K type strain sequencing project: providing services to taxonomists for standard genome sequencing and annotation.</title>
        <authorList>
            <consortium name="The Broad Institute Genomics Platform"/>
            <consortium name="The Broad Institute Genome Sequencing Center for Infectious Disease"/>
            <person name="Wu L."/>
            <person name="Ma J."/>
        </authorList>
    </citation>
    <scope>NUCLEOTIDE SEQUENCE [LARGE SCALE GENOMIC DNA]</scope>
    <source>
        <strain evidence="3">JCM 17809</strain>
    </source>
</reference>